<dbReference type="Pfam" id="PF04560">
    <property type="entry name" value="RNA_pol_Rpb2_7"/>
    <property type="match status" value="1"/>
</dbReference>
<comment type="function">
    <text evidence="6 8">DNA-dependent RNA polymerase catalyzes the transcription of DNA into RNA using the four ribonucleoside triphosphates as substrates.</text>
</comment>
<protein>
    <recommendedName>
        <fullName evidence="6 8">DNA-directed RNA polymerase subunit beta</fullName>
        <shortName evidence="6">RNAP subunit beta</shortName>
        <ecNumber evidence="6 8">2.7.7.6</ecNumber>
    </recommendedName>
    <alternativeName>
        <fullName evidence="6">RNA polymerase subunit beta</fullName>
    </alternativeName>
    <alternativeName>
        <fullName evidence="6">Transcriptase subunit beta</fullName>
    </alternativeName>
</protein>
<dbReference type="InterPro" id="IPR015712">
    <property type="entry name" value="DNA-dir_RNA_pol_su2"/>
</dbReference>
<dbReference type="EC" id="2.7.7.6" evidence="6 8"/>
<keyword evidence="1 6" id="KW-0240">DNA-directed RNA polymerase</keyword>
<dbReference type="Pfam" id="PF04565">
    <property type="entry name" value="RNA_pol_Rpb2_3"/>
    <property type="match status" value="1"/>
</dbReference>
<evidence type="ECO:0000256" key="6">
    <source>
        <dbReference type="HAMAP-Rule" id="MF_01321"/>
    </source>
</evidence>
<keyword evidence="3 6" id="KW-0548">Nucleotidyltransferase</keyword>
<evidence type="ECO:0000256" key="1">
    <source>
        <dbReference type="ARBA" id="ARBA00022478"/>
    </source>
</evidence>
<dbReference type="SUPFAM" id="SSF64484">
    <property type="entry name" value="beta and beta-prime subunits of DNA dependent RNA-polymerase"/>
    <property type="match status" value="1"/>
</dbReference>
<feature type="domain" description="RNA polymerase Rpb2" evidence="11">
    <location>
        <begin position="146"/>
        <end position="298"/>
    </location>
</feature>
<sequence>MNYKIQTYGKNTKRRNYQKNELDLPVFNLLDIQCKGFEKFIEYGIDEIFREIFPVHSTKDKIRVEYTGLKIKMPDKSKYIDLINEAKEKGINFSAPIYAHFKMINLREGVVVDDKDAFILNLPIMTEGGSFLINGSERVIVSQIVRSPGVYFEKLKASRAQSTSDSSVYKLSSIIPGRGSWIEFDYRDYKLLNINPSDIKLRIDKSKKLKLVTLLNAFGLTKEDVLNIYSKHELIEESFKKITKEEMEPYKARRAIFKVIHSGDRFEKKAVNDSISNLIFNSKRYNLSKTGRYKLNVKFAPKSRVLGQTLARDLVDASGNIIFKKDTKIDLQKALQIDNYWKANNLEYTNYKIDHEIFGEFNPLKKYDLSDKKNSEDKIIKNFTQVNIIEIYDPIDNKKTINILSSSYKEDVVLTIADIIATIGYFINLEQGISDYDDIDSLSNRKIKSINELLQNQFRIGLIGIEKNLKGRISAKDTSNVTIKNSINHKLIESVFKEFFNSSQLSQFMDQINPLAELSNKRRITSLGPGGLSRDTASLVVRGIHDTHYGRIDPIETPEGPNIGLILNLAIYARINEYGILETPYFEVKKGLIDKNNPKYMTVDDEKGHIIAPANVEIKNNKIVANSLIARKDGEFLSAKRDEITLIDVSAKQIVSIATSHIPFLENDDANRALMGANMQRQAVPLIKSESPIVGTGIEEVSAKYSPTVLRAYEDGKVTFVSSKLIKINNKENKEQIYKLKKFLRSNQASLINQKPIVKLNEKIKKGDIIADGPSVDGAELAIGKNVLVAFTTWRGYNYEDAIIISSRLIKEDAFTSIHIEEHKIEERNTKLGKEKITIDVPNSSKESMRNLDKDGIIIVGSEVKVGDVLVGKVTPKGEDDLSPEDKLLDAILGNKSKNTKDSSLRVPYGAEGIVQDVQIISKENGDRLDDGIEKIVKVFIAQKRKLKEGDKMSGRHGNKGVVSRILPEEDMPYLDDGTPVDVMLNPLGVPSRMNIGQILEVHLGMAAKKLNVKIATPIFNGATQQDIANILEEAKLDQSGKFYLIDGITGQRYEDKITVGVMYMLKLSHMVDDKMHARSIGPYSLITQQPLRGKAQNGGQRFGEMEAWALEAYGASNLLQEMLTLKSDDIKGRNELYNSIAKGKRLPRPNIPEGFWVLFYELRGLGIDLRFLNDKNEEVEIDNSL</sequence>
<dbReference type="GO" id="GO:0000428">
    <property type="term" value="C:DNA-directed RNA polymerase complex"/>
    <property type="evidence" value="ECO:0007669"/>
    <property type="project" value="UniProtKB-KW"/>
</dbReference>
<feature type="domain" description="DNA-directed RNA polymerase beta subunit external 1" evidence="14">
    <location>
        <begin position="585"/>
        <end position="650"/>
    </location>
</feature>
<dbReference type="PROSITE" id="PS01166">
    <property type="entry name" value="RNA_POL_BETA"/>
    <property type="match status" value="1"/>
</dbReference>
<dbReference type="Gene3D" id="3.90.1100.10">
    <property type="match status" value="2"/>
</dbReference>
<dbReference type="HAMAP" id="MF_01321">
    <property type="entry name" value="RNApol_bact_RpoB"/>
    <property type="match status" value="1"/>
</dbReference>
<evidence type="ECO:0000259" key="14">
    <source>
        <dbReference type="Pfam" id="PF10385"/>
    </source>
</evidence>
<organism evidence="15 16">
    <name type="scientific">Candidatus Hepatoplasma crinochetorum</name>
    <dbReference type="NCBI Taxonomy" id="295596"/>
    <lineage>
        <taxon>Bacteria</taxon>
        <taxon>Bacillati</taxon>
        <taxon>Mycoplasmatota</taxon>
        <taxon>Mollicutes</taxon>
        <taxon>Candidatus Hepatoplasmataceae</taxon>
        <taxon>Candidatus Hepatoplasma</taxon>
    </lineage>
</organism>
<dbReference type="Gene3D" id="2.40.270.10">
    <property type="entry name" value="DNA-directed RNA polymerase, subunit 2, domain 6"/>
    <property type="match status" value="3"/>
</dbReference>
<dbReference type="InterPro" id="IPR037033">
    <property type="entry name" value="DNA-dir_RNAP_su2_hyb_sf"/>
</dbReference>
<evidence type="ECO:0000256" key="8">
    <source>
        <dbReference type="RuleBase" id="RU363031"/>
    </source>
</evidence>
<gene>
    <name evidence="6" type="primary">rpoB</name>
    <name evidence="15" type="ORF">HEPPS_02490</name>
</gene>
<dbReference type="InterPro" id="IPR042107">
    <property type="entry name" value="DNA-dir_RNA_pol_bsu_ext_1_sf"/>
</dbReference>
<evidence type="ECO:0000256" key="3">
    <source>
        <dbReference type="ARBA" id="ARBA00022695"/>
    </source>
</evidence>
<keyword evidence="2 6" id="KW-0808">Transferase</keyword>
<feature type="domain" description="RNA polymerase Rpb2" evidence="10">
    <location>
        <begin position="1099"/>
        <end position="1173"/>
    </location>
</feature>
<evidence type="ECO:0000313" key="15">
    <source>
        <dbReference type="EMBL" id="CRX37045.1"/>
    </source>
</evidence>
<keyword evidence="16" id="KW-1185">Reference proteome</keyword>
<evidence type="ECO:0000256" key="7">
    <source>
        <dbReference type="RuleBase" id="RU000434"/>
    </source>
</evidence>
<dbReference type="Pfam" id="PF00562">
    <property type="entry name" value="RNA_pol_Rpb2_6"/>
    <property type="match status" value="1"/>
</dbReference>
<comment type="similarity">
    <text evidence="6 7">Belongs to the RNA polymerase beta chain family.</text>
</comment>
<dbReference type="CDD" id="cd00653">
    <property type="entry name" value="RNA_pol_B_RPB2"/>
    <property type="match status" value="1"/>
</dbReference>
<dbReference type="Gene3D" id="2.40.50.100">
    <property type="match status" value="1"/>
</dbReference>
<dbReference type="AlphaFoldDB" id="A0A0G7ZLL8"/>
<dbReference type="GO" id="GO:0006351">
    <property type="term" value="P:DNA-templated transcription"/>
    <property type="evidence" value="ECO:0007669"/>
    <property type="project" value="UniProtKB-UniRule"/>
</dbReference>
<dbReference type="Gene3D" id="3.90.1800.10">
    <property type="entry name" value="RNA polymerase alpha subunit dimerisation domain"/>
    <property type="match status" value="1"/>
</dbReference>
<dbReference type="InterPro" id="IPR007120">
    <property type="entry name" value="DNA-dir_RNAP_su2_dom"/>
</dbReference>
<keyword evidence="4 6" id="KW-0804">Transcription</keyword>
<evidence type="ECO:0000259" key="13">
    <source>
        <dbReference type="Pfam" id="PF04565"/>
    </source>
</evidence>
<dbReference type="InterPro" id="IPR007121">
    <property type="entry name" value="RNA_pol_bsu_CS"/>
</dbReference>
<evidence type="ECO:0000256" key="2">
    <source>
        <dbReference type="ARBA" id="ARBA00022679"/>
    </source>
</evidence>
<evidence type="ECO:0000259" key="11">
    <source>
        <dbReference type="Pfam" id="PF04561"/>
    </source>
</evidence>
<accession>A0A0G7ZLL8</accession>
<evidence type="ECO:0000256" key="5">
    <source>
        <dbReference type="ARBA" id="ARBA00048552"/>
    </source>
</evidence>
<dbReference type="GO" id="GO:0003677">
    <property type="term" value="F:DNA binding"/>
    <property type="evidence" value="ECO:0007669"/>
    <property type="project" value="UniProtKB-UniRule"/>
</dbReference>
<name>A0A0G7ZLL8_9MOLU</name>
<dbReference type="InterPro" id="IPR007641">
    <property type="entry name" value="RNA_pol_Rpb2_7"/>
</dbReference>
<evidence type="ECO:0000256" key="4">
    <source>
        <dbReference type="ARBA" id="ARBA00023163"/>
    </source>
</evidence>
<dbReference type="Pfam" id="PF04561">
    <property type="entry name" value="RNA_pol_Rpb2_2"/>
    <property type="match status" value="1"/>
</dbReference>
<dbReference type="Pfam" id="PF04563">
    <property type="entry name" value="RNA_pol_Rpb2_1"/>
    <property type="match status" value="1"/>
</dbReference>
<feature type="domain" description="RNA polymerase beta subunit protrusion" evidence="12">
    <location>
        <begin position="29"/>
        <end position="493"/>
    </location>
</feature>
<feature type="domain" description="RNA polymerase Rpb2" evidence="13">
    <location>
        <begin position="507"/>
        <end position="575"/>
    </location>
</feature>
<proteinExistence type="inferred from homology"/>
<dbReference type="InterPro" id="IPR007642">
    <property type="entry name" value="RNA_pol_Rpb2_2"/>
</dbReference>
<dbReference type="PANTHER" id="PTHR20856">
    <property type="entry name" value="DNA-DIRECTED RNA POLYMERASE I SUBUNIT 2"/>
    <property type="match status" value="1"/>
</dbReference>
<dbReference type="Pfam" id="PF10385">
    <property type="entry name" value="RNA_pol_Rpb2_45"/>
    <property type="match status" value="1"/>
</dbReference>
<dbReference type="EMBL" id="CWGI01000001">
    <property type="protein sequence ID" value="CRX37045.1"/>
    <property type="molecule type" value="Genomic_DNA"/>
</dbReference>
<evidence type="ECO:0000313" key="16">
    <source>
        <dbReference type="Proteomes" id="UP000242141"/>
    </source>
</evidence>
<comment type="subunit">
    <text evidence="6 8">The RNAP catalytic core consists of 2 alpha, 1 beta, 1 beta' and 1 omega subunit. When a sigma factor is associated with the core the holoenzyme is formed, which can initiate transcription.</text>
</comment>
<comment type="catalytic activity">
    <reaction evidence="5 6 8">
        <text>RNA(n) + a ribonucleoside 5'-triphosphate = RNA(n+1) + diphosphate</text>
        <dbReference type="Rhea" id="RHEA:21248"/>
        <dbReference type="Rhea" id="RHEA-COMP:14527"/>
        <dbReference type="Rhea" id="RHEA-COMP:17342"/>
        <dbReference type="ChEBI" id="CHEBI:33019"/>
        <dbReference type="ChEBI" id="CHEBI:61557"/>
        <dbReference type="ChEBI" id="CHEBI:140395"/>
        <dbReference type="EC" id="2.7.7.6"/>
    </reaction>
</comment>
<dbReference type="NCBIfam" id="NF001616">
    <property type="entry name" value="PRK00405.1"/>
    <property type="match status" value="1"/>
</dbReference>
<evidence type="ECO:0000259" key="12">
    <source>
        <dbReference type="Pfam" id="PF04563"/>
    </source>
</evidence>
<dbReference type="Gene3D" id="2.30.150.10">
    <property type="entry name" value="DNA-directed RNA polymerase, beta subunit, external 1 domain"/>
    <property type="match status" value="1"/>
</dbReference>
<dbReference type="GO" id="GO:0003899">
    <property type="term" value="F:DNA-directed RNA polymerase activity"/>
    <property type="evidence" value="ECO:0007669"/>
    <property type="project" value="UniProtKB-UniRule"/>
</dbReference>
<dbReference type="InterPro" id="IPR010243">
    <property type="entry name" value="RNA_pol_bsu_bac"/>
</dbReference>
<dbReference type="InterPro" id="IPR019462">
    <property type="entry name" value="DNA-dir_RNA_pol_bsu_external_1"/>
</dbReference>
<dbReference type="Proteomes" id="UP000242141">
    <property type="component" value="Unassembled WGS sequence"/>
</dbReference>
<evidence type="ECO:0000259" key="9">
    <source>
        <dbReference type="Pfam" id="PF00562"/>
    </source>
</evidence>
<reference evidence="16" key="1">
    <citation type="submission" date="2015-05" db="EMBL/GenBank/DDBJ databases">
        <authorList>
            <person name="Collingro A."/>
        </authorList>
    </citation>
    <scope>NUCLEOTIDE SEQUENCE [LARGE SCALE GENOMIC DNA]</scope>
    <source>
        <strain evidence="16">Ps</strain>
    </source>
</reference>
<evidence type="ECO:0000259" key="10">
    <source>
        <dbReference type="Pfam" id="PF04560"/>
    </source>
</evidence>
<dbReference type="InterPro" id="IPR007645">
    <property type="entry name" value="RNA_pol_Rpb2_3"/>
</dbReference>
<dbReference type="InterPro" id="IPR007644">
    <property type="entry name" value="RNA_pol_bsu_protrusion"/>
</dbReference>
<dbReference type="GO" id="GO:0032549">
    <property type="term" value="F:ribonucleoside binding"/>
    <property type="evidence" value="ECO:0007669"/>
    <property type="project" value="InterPro"/>
</dbReference>
<feature type="domain" description="DNA-directed RNA polymerase subunit 2 hybrid-binding" evidence="9">
    <location>
        <begin position="713"/>
        <end position="1097"/>
    </location>
</feature>